<reference evidence="3" key="1">
    <citation type="submission" date="2025-08" db="UniProtKB">
        <authorList>
            <consortium name="RefSeq"/>
        </authorList>
    </citation>
    <scope>IDENTIFICATION</scope>
    <source>
        <tissue evidence="3">Young leaves</tissue>
    </source>
</reference>
<dbReference type="InterPro" id="IPR036691">
    <property type="entry name" value="Endo/exonu/phosph_ase_sf"/>
</dbReference>
<evidence type="ECO:0000313" key="3">
    <source>
        <dbReference type="RefSeq" id="XP_038974426.1"/>
    </source>
</evidence>
<gene>
    <name evidence="3" type="primary">LOC120105762</name>
</gene>
<evidence type="ECO:0000313" key="2">
    <source>
        <dbReference type="Proteomes" id="UP000228380"/>
    </source>
</evidence>
<dbReference type="Pfam" id="PF03372">
    <property type="entry name" value="Exo_endo_phos"/>
    <property type="match status" value="1"/>
</dbReference>
<feature type="domain" description="Endonuclease/exonuclease/phosphatase" evidence="1">
    <location>
        <begin position="5"/>
        <end position="226"/>
    </location>
</feature>
<dbReference type="Proteomes" id="UP000228380">
    <property type="component" value="Unplaced"/>
</dbReference>
<dbReference type="InterPro" id="IPR005135">
    <property type="entry name" value="Endo/exonuclease/phosphatase"/>
</dbReference>
<dbReference type="KEGG" id="pda:120105762"/>
<dbReference type="GeneID" id="120105762"/>
<dbReference type="SUPFAM" id="SSF56219">
    <property type="entry name" value="DNase I-like"/>
    <property type="match status" value="1"/>
</dbReference>
<accession>A0A8B8ZJR5</accession>
<dbReference type="AlphaFoldDB" id="A0A8B8ZJR5"/>
<dbReference type="Gene3D" id="3.60.10.10">
    <property type="entry name" value="Endonuclease/exonuclease/phosphatase"/>
    <property type="match status" value="1"/>
</dbReference>
<dbReference type="OrthoDB" id="682716at2759"/>
<name>A0A8B8ZJR5_PHODC</name>
<keyword evidence="2" id="KW-1185">Reference proteome</keyword>
<dbReference type="RefSeq" id="XP_038974426.1">
    <property type="nucleotide sequence ID" value="XM_039118498.1"/>
</dbReference>
<dbReference type="GO" id="GO:0003824">
    <property type="term" value="F:catalytic activity"/>
    <property type="evidence" value="ECO:0007669"/>
    <property type="project" value="InterPro"/>
</dbReference>
<dbReference type="PANTHER" id="PTHR33710:SF71">
    <property type="entry name" value="ENDONUCLEASE_EXONUCLEASE_PHOSPHATASE DOMAIN-CONTAINING PROTEIN"/>
    <property type="match status" value="1"/>
</dbReference>
<sequence length="291" mass="33327">MRALLWNCRGVGKPSFAPAFRRLVHLHKPEICVLFETRLSGVSLQKVRKMLPRSWGFYAVESQGLSGGIIVTWLQGGCKIDVFNGCNQEVIIVISEEDRSPWVLAAVYASTRFIERRTLWEEASQLISQGYPMLVAGDFNCIVHPHEKMGGRAFTYKREIREFQDFIMENGLIDLGFSGPKFTWRNNQQGQARVWERLDRVYATAGWIQCFPEHHVRHLPQIASDHSPLLVSTDTLVSSHSPFRFEKFWLCYPQSWEIVEGGMEYAGQRGCYVPGVMQVGVNKEKAKEMEP</sequence>
<protein>
    <submittedName>
        <fullName evidence="3">Uncharacterized protein LOC120105762</fullName>
    </submittedName>
</protein>
<proteinExistence type="predicted"/>
<evidence type="ECO:0000259" key="1">
    <source>
        <dbReference type="Pfam" id="PF03372"/>
    </source>
</evidence>
<dbReference type="PANTHER" id="PTHR33710">
    <property type="entry name" value="BNAC02G09200D PROTEIN"/>
    <property type="match status" value="1"/>
</dbReference>
<organism evidence="2 3">
    <name type="scientific">Phoenix dactylifera</name>
    <name type="common">Date palm</name>
    <dbReference type="NCBI Taxonomy" id="42345"/>
    <lineage>
        <taxon>Eukaryota</taxon>
        <taxon>Viridiplantae</taxon>
        <taxon>Streptophyta</taxon>
        <taxon>Embryophyta</taxon>
        <taxon>Tracheophyta</taxon>
        <taxon>Spermatophyta</taxon>
        <taxon>Magnoliopsida</taxon>
        <taxon>Liliopsida</taxon>
        <taxon>Arecaceae</taxon>
        <taxon>Coryphoideae</taxon>
        <taxon>Phoeniceae</taxon>
        <taxon>Phoenix</taxon>
    </lineage>
</organism>